<dbReference type="GO" id="GO:1990518">
    <property type="term" value="F:single-stranded 3'-5' DNA helicase activity"/>
    <property type="evidence" value="ECO:0007669"/>
    <property type="project" value="TreeGrafter"/>
</dbReference>
<dbReference type="PROSITE" id="PS00847">
    <property type="entry name" value="MCM_1"/>
    <property type="match status" value="1"/>
</dbReference>
<dbReference type="Proteomes" id="UP000709295">
    <property type="component" value="Unassembled WGS sequence"/>
</dbReference>
<evidence type="ECO:0000256" key="2">
    <source>
        <dbReference type="ARBA" id="ARBA00008010"/>
    </source>
</evidence>
<dbReference type="GO" id="GO:0016787">
    <property type="term" value="F:hydrolase activity"/>
    <property type="evidence" value="ECO:0007669"/>
    <property type="project" value="UniProtKB-KW"/>
</dbReference>
<dbReference type="PROSITE" id="PS50051">
    <property type="entry name" value="MCM_2"/>
    <property type="match status" value="1"/>
</dbReference>
<accession>A0A8J5J0U0</accession>
<dbReference type="Pfam" id="PF17207">
    <property type="entry name" value="MCM_OB"/>
    <property type="match status" value="1"/>
</dbReference>
<dbReference type="InterPro" id="IPR041024">
    <property type="entry name" value="Mcm6_C"/>
</dbReference>
<feature type="compositionally biased region" description="Basic and acidic residues" evidence="15">
    <location>
        <begin position="745"/>
        <end position="767"/>
    </location>
</feature>
<dbReference type="Pfam" id="PF14551">
    <property type="entry name" value="MCM_N"/>
    <property type="match status" value="1"/>
</dbReference>
<dbReference type="GO" id="GO:0005524">
    <property type="term" value="F:ATP binding"/>
    <property type="evidence" value="ECO:0007669"/>
    <property type="project" value="UniProtKB-KW"/>
</dbReference>
<dbReference type="InterPro" id="IPR033762">
    <property type="entry name" value="MCM_OB"/>
</dbReference>
<evidence type="ECO:0000256" key="11">
    <source>
        <dbReference type="ARBA" id="ARBA00022840"/>
    </source>
</evidence>
<dbReference type="PANTHER" id="PTHR11630">
    <property type="entry name" value="DNA REPLICATION LICENSING FACTOR MCM FAMILY MEMBER"/>
    <property type="match status" value="1"/>
</dbReference>
<evidence type="ECO:0000256" key="1">
    <source>
        <dbReference type="ARBA" id="ARBA00004123"/>
    </source>
</evidence>
<keyword evidence="13" id="KW-0539">Nucleus</keyword>
<comment type="subcellular location">
    <subcellularLocation>
        <location evidence="1">Nucleus</location>
    </subcellularLocation>
</comment>
<dbReference type="InterPro" id="IPR001849">
    <property type="entry name" value="PH_domain"/>
</dbReference>
<dbReference type="EMBL" id="JAENGY010000064">
    <property type="protein sequence ID" value="KAG6975413.1"/>
    <property type="molecule type" value="Genomic_DNA"/>
</dbReference>
<feature type="compositionally biased region" description="Acidic residues" evidence="15">
    <location>
        <begin position="733"/>
        <end position="744"/>
    </location>
</feature>
<keyword evidence="5" id="KW-0479">Metal-binding</keyword>
<evidence type="ECO:0000259" key="17">
    <source>
        <dbReference type="PROSITE" id="PS50051"/>
    </source>
</evidence>
<evidence type="ECO:0000256" key="15">
    <source>
        <dbReference type="SAM" id="MobiDB-lite"/>
    </source>
</evidence>
<keyword evidence="6" id="KW-0547">Nucleotide-binding</keyword>
<dbReference type="PANTHER" id="PTHR11630:SF43">
    <property type="entry name" value="DNA REPLICATION LICENSING FACTOR MCM6"/>
    <property type="match status" value="1"/>
</dbReference>
<feature type="region of interest" description="Disordered" evidence="15">
    <location>
        <begin position="1"/>
        <end position="22"/>
    </location>
</feature>
<dbReference type="FunFam" id="2.20.28.10:FF:000003">
    <property type="entry name" value="DNA helicase"/>
    <property type="match status" value="1"/>
</dbReference>
<dbReference type="GO" id="GO:0000727">
    <property type="term" value="P:double-strand break repair via break-induced replication"/>
    <property type="evidence" value="ECO:0007669"/>
    <property type="project" value="TreeGrafter"/>
</dbReference>
<proteinExistence type="inferred from homology"/>
<reference evidence="19" key="1">
    <citation type="submission" date="2021-01" db="EMBL/GenBank/DDBJ databases">
        <title>Phytophthora aleatoria, a newly-described species from Pinus radiata is distinct from Phytophthora cactorum isolates based on comparative genomics.</title>
        <authorList>
            <person name="Mcdougal R."/>
            <person name="Panda P."/>
            <person name="Williams N."/>
            <person name="Studholme D.J."/>
        </authorList>
    </citation>
    <scope>NUCLEOTIDE SEQUENCE</scope>
    <source>
        <strain evidence="19">NZFS 4037</strain>
    </source>
</reference>
<keyword evidence="10" id="KW-0862">Zinc</keyword>
<evidence type="ECO:0000256" key="12">
    <source>
        <dbReference type="ARBA" id="ARBA00023125"/>
    </source>
</evidence>
<evidence type="ECO:0000256" key="8">
    <source>
        <dbReference type="ARBA" id="ARBA00022801"/>
    </source>
</evidence>
<organism evidence="19 20">
    <name type="scientific">Phytophthora aleatoria</name>
    <dbReference type="NCBI Taxonomy" id="2496075"/>
    <lineage>
        <taxon>Eukaryota</taxon>
        <taxon>Sar</taxon>
        <taxon>Stramenopiles</taxon>
        <taxon>Oomycota</taxon>
        <taxon>Peronosporomycetes</taxon>
        <taxon>Peronosporales</taxon>
        <taxon>Peronosporaceae</taxon>
        <taxon>Phytophthora</taxon>
    </lineage>
</organism>
<feature type="domain" description="MCM C-terminal AAA(+) ATPase" evidence="17">
    <location>
        <begin position="373"/>
        <end position="579"/>
    </location>
</feature>
<dbReference type="SMART" id="SM00233">
    <property type="entry name" value="PH"/>
    <property type="match status" value="1"/>
</dbReference>
<sequence length="1176" mass="131150">MQAASSSNGGAGVGAKRGRGGAPALNTSAAPVELLVDATAEAVKTRFLQFLCGYGQQDDADEVMGQTKINYSQQAEVMRNTETSSLFVDFSHVLEFDPDLAQALQAQYYRWEPYLRRSVFEFIRLEDAAYTVNEDANKTQREFFVNFYNFQHVSQTSEVRPELLFGAFTCGDCGGDTTGVEQQFRYSEPVKCQNPYCVNTFAWELNTEKSVFVDWQRVKVQENSDEIPAGSMPRSIDVILRHENVEQAKAGDRVVFTGTLIVVPDVSKFAKAGGETAVATRNNNQRRGGENSTQGMQGEGVRGLKALGVRELTYKTCFLACSVQTMEQRFNSISIRSEFNEDGAEEESGEAALQEFSDEELASIRDMQQDPDRYLKMAKSICPSVYGHDEIRKGILLMLFGGVHKKTMEGIKLRGDINVCIVGDPSTAKSQFLKYIVGFLPRAIYASGKVSSAAGLTASVTRDADSGDYCVEAGALMLADNGICCIDEFDKMDPMDQVAIHEAMEQQTISITKAGIQATLNARTSILAAANPYNGRYDKTKTLKYNVNISAPIMSRFDLFFVILDDGDEVTDQKIAEHIVNIHMPNELQVEATENGAYSEEDLKRYIKFARTLNPVITPETKRMMVACYRSLRENDVKAIGRFIREKEEEAMSAKLARDAIRAQTASEGEQKVEEDDYYEDEATGVLQGELVTWYLSSQDITSEAQLSREKQMICSVIDKLLQDKILSVVEMEDDEEDADETMQGDEKGKKDKESTKKLAPEEMDAKKQQRYLTVHPNYAFDVYAPPMQAPGSSTTEETFLQAEHFVAVVLSRLEKDPMSVSPRLWAFQQQLTANRLWAFKQQALMGSCDTSRGSRKYEALNPQRNATGLLGFRCCQFVAGDDSKLKMWQKLGDMSAEEAQREYIRVVEDVLPQWQSPPSWDGALLRTWTPDDCSDRCYLCHEAFTFLNRRHHCRRCLNLVCAVCSPHTVPLRVFSEPVGKRQRVCATCFDEIGEAARRGSLTSSSDQVREATAPIPVEDSTNQETDNGEASSEALTSSPAIHLGTLEFLQGAYGQGSKVFRKTWSPYFFVLLVRKGSLGMFASQAEHLAGSEPPAAVFKLSGYTLRIRSQPKRPHQFRLTHSSKGGSPKKTLHFAASSLKEMNEWIAALIKAIAVADELERVATEEHLNKQTQNA</sequence>
<evidence type="ECO:0000256" key="7">
    <source>
        <dbReference type="ARBA" id="ARBA00022771"/>
    </source>
</evidence>
<dbReference type="GO" id="GO:0005634">
    <property type="term" value="C:nucleus"/>
    <property type="evidence" value="ECO:0007669"/>
    <property type="project" value="UniProtKB-SubCell"/>
</dbReference>
<keyword evidence="11" id="KW-0067">ATP-binding</keyword>
<evidence type="ECO:0000256" key="6">
    <source>
        <dbReference type="ARBA" id="ARBA00022741"/>
    </source>
</evidence>
<dbReference type="GO" id="GO:0042555">
    <property type="term" value="C:MCM complex"/>
    <property type="evidence" value="ECO:0007669"/>
    <property type="project" value="TreeGrafter"/>
</dbReference>
<keyword evidence="4" id="KW-0235">DNA replication</keyword>
<feature type="compositionally biased region" description="Polar residues" evidence="15">
    <location>
        <begin position="1020"/>
        <end position="1035"/>
    </location>
</feature>
<feature type="domain" description="FYVE-type" evidence="18">
    <location>
        <begin position="932"/>
        <end position="994"/>
    </location>
</feature>
<evidence type="ECO:0000256" key="9">
    <source>
        <dbReference type="ARBA" id="ARBA00022806"/>
    </source>
</evidence>
<dbReference type="InterPro" id="IPR001208">
    <property type="entry name" value="MCM_dom"/>
</dbReference>
<evidence type="ECO:0000259" key="16">
    <source>
        <dbReference type="PROSITE" id="PS50003"/>
    </source>
</evidence>
<keyword evidence="7 14" id="KW-0863">Zinc-finger</keyword>
<dbReference type="Pfam" id="PF00493">
    <property type="entry name" value="MCM"/>
    <property type="match status" value="1"/>
</dbReference>
<keyword evidence="12" id="KW-0238">DNA-binding</keyword>
<evidence type="ECO:0000259" key="18">
    <source>
        <dbReference type="PROSITE" id="PS50178"/>
    </source>
</evidence>
<gene>
    <name evidence="19" type="ORF">JG688_00002411</name>
</gene>
<dbReference type="PROSITE" id="PS50178">
    <property type="entry name" value="ZF_FYVE"/>
    <property type="match status" value="1"/>
</dbReference>
<dbReference type="InterPro" id="IPR027925">
    <property type="entry name" value="MCM_N"/>
</dbReference>
<dbReference type="SMART" id="SM00350">
    <property type="entry name" value="MCM"/>
    <property type="match status" value="1"/>
</dbReference>
<evidence type="ECO:0000256" key="4">
    <source>
        <dbReference type="ARBA" id="ARBA00022705"/>
    </source>
</evidence>
<evidence type="ECO:0000256" key="10">
    <source>
        <dbReference type="ARBA" id="ARBA00022833"/>
    </source>
</evidence>
<dbReference type="Pfam" id="PF18263">
    <property type="entry name" value="WHD_MCM6"/>
    <property type="match status" value="1"/>
</dbReference>
<dbReference type="GO" id="GO:0008270">
    <property type="term" value="F:zinc ion binding"/>
    <property type="evidence" value="ECO:0007669"/>
    <property type="project" value="UniProtKB-KW"/>
</dbReference>
<name>A0A8J5J0U0_9STRA</name>
<keyword evidence="20" id="KW-1185">Reference proteome</keyword>
<dbReference type="InterPro" id="IPR031327">
    <property type="entry name" value="MCM"/>
</dbReference>
<evidence type="ECO:0000256" key="3">
    <source>
        <dbReference type="ARBA" id="ARBA00012551"/>
    </source>
</evidence>
<dbReference type="EC" id="3.6.4.12" evidence="3"/>
<evidence type="ECO:0000256" key="5">
    <source>
        <dbReference type="ARBA" id="ARBA00022723"/>
    </source>
</evidence>
<dbReference type="InterPro" id="IPR018525">
    <property type="entry name" value="MCM_CS"/>
</dbReference>
<feature type="region of interest" description="Disordered" evidence="15">
    <location>
        <begin position="280"/>
        <end position="299"/>
    </location>
</feature>
<evidence type="ECO:0000256" key="14">
    <source>
        <dbReference type="PROSITE-ProRule" id="PRU00091"/>
    </source>
</evidence>
<dbReference type="Pfam" id="PF00169">
    <property type="entry name" value="PH"/>
    <property type="match status" value="1"/>
</dbReference>
<dbReference type="AlphaFoldDB" id="A0A8J5J0U0"/>
<dbReference type="GO" id="GO:0003697">
    <property type="term" value="F:single-stranded DNA binding"/>
    <property type="evidence" value="ECO:0007669"/>
    <property type="project" value="TreeGrafter"/>
</dbReference>
<feature type="region of interest" description="Disordered" evidence="15">
    <location>
        <begin position="1001"/>
        <end position="1035"/>
    </location>
</feature>
<keyword evidence="9" id="KW-0347">Helicase</keyword>
<feature type="domain" description="PH" evidence="16">
    <location>
        <begin position="1040"/>
        <end position="1155"/>
    </location>
</feature>
<dbReference type="PROSITE" id="PS50003">
    <property type="entry name" value="PH_DOMAIN"/>
    <property type="match status" value="1"/>
</dbReference>
<dbReference type="Pfam" id="PF01363">
    <property type="entry name" value="FYVE"/>
    <property type="match status" value="1"/>
</dbReference>
<dbReference type="InterPro" id="IPR000306">
    <property type="entry name" value="Znf_FYVE"/>
</dbReference>
<comment type="similarity">
    <text evidence="2">Belongs to the MCM family.</text>
</comment>
<dbReference type="SMART" id="SM00064">
    <property type="entry name" value="FYVE"/>
    <property type="match status" value="1"/>
</dbReference>
<feature type="compositionally biased region" description="Polar residues" evidence="15">
    <location>
        <begin position="280"/>
        <end position="296"/>
    </location>
</feature>
<dbReference type="GO" id="GO:1902969">
    <property type="term" value="P:mitotic DNA replication"/>
    <property type="evidence" value="ECO:0007669"/>
    <property type="project" value="TreeGrafter"/>
</dbReference>
<evidence type="ECO:0000313" key="19">
    <source>
        <dbReference type="EMBL" id="KAG6975413.1"/>
    </source>
</evidence>
<keyword evidence="8" id="KW-0378">Hydrolase</keyword>
<evidence type="ECO:0000313" key="20">
    <source>
        <dbReference type="Proteomes" id="UP000709295"/>
    </source>
</evidence>
<dbReference type="InterPro" id="IPR017455">
    <property type="entry name" value="Znf_FYVE-rel"/>
</dbReference>
<protein>
    <recommendedName>
        <fullName evidence="3">DNA helicase</fullName>
        <ecNumber evidence="3">3.6.4.12</ecNumber>
    </recommendedName>
</protein>
<dbReference type="CDD" id="cd15760">
    <property type="entry name" value="FYVE_scVPS27p_like"/>
    <property type="match status" value="1"/>
</dbReference>
<evidence type="ECO:0000256" key="13">
    <source>
        <dbReference type="ARBA" id="ARBA00023242"/>
    </source>
</evidence>
<comment type="caution">
    <text evidence="19">The sequence shown here is derived from an EMBL/GenBank/DDBJ whole genome shotgun (WGS) entry which is preliminary data.</text>
</comment>
<feature type="region of interest" description="Disordered" evidence="15">
    <location>
        <begin position="733"/>
        <end position="767"/>
    </location>
</feature>